<dbReference type="Pfam" id="PF02634">
    <property type="entry name" value="FdhD-NarQ"/>
    <property type="match status" value="1"/>
</dbReference>
<keyword evidence="1 3" id="KW-0963">Cytoplasm</keyword>
<dbReference type="PANTHER" id="PTHR30592">
    <property type="entry name" value="FORMATE DEHYDROGENASE"/>
    <property type="match status" value="1"/>
</dbReference>
<gene>
    <name evidence="3 4" type="primary">fdhD</name>
    <name evidence="4" type="ORF">QPX54_03700</name>
</gene>
<dbReference type="SUPFAM" id="SSF53927">
    <property type="entry name" value="Cytidine deaminase-like"/>
    <property type="match status" value="1"/>
</dbReference>
<evidence type="ECO:0000313" key="5">
    <source>
        <dbReference type="Proteomes" id="UP001226160"/>
    </source>
</evidence>
<evidence type="ECO:0000256" key="3">
    <source>
        <dbReference type="HAMAP-Rule" id="MF_00187"/>
    </source>
</evidence>
<dbReference type="InterPro" id="IPR003786">
    <property type="entry name" value="FdhD"/>
</dbReference>
<dbReference type="InterPro" id="IPR016193">
    <property type="entry name" value="Cytidine_deaminase-like"/>
</dbReference>
<dbReference type="GO" id="GO:0097163">
    <property type="term" value="F:sulfur carrier activity"/>
    <property type="evidence" value="ECO:0007669"/>
    <property type="project" value="UniProtKB-UniRule"/>
</dbReference>
<dbReference type="PIRSF" id="PIRSF015626">
    <property type="entry name" value="FdhD"/>
    <property type="match status" value="1"/>
</dbReference>
<dbReference type="GeneID" id="64189222"/>
<comment type="caution">
    <text evidence="4">The sequence shown here is derived from an EMBL/GenBank/DDBJ whole genome shotgun (WGS) entry which is preliminary data.</text>
</comment>
<dbReference type="AlphaFoldDB" id="A0AAP4BSJ8"/>
<keyword evidence="2 3" id="KW-0501">Molybdenum cofactor biosynthesis</keyword>
<evidence type="ECO:0000256" key="2">
    <source>
        <dbReference type="ARBA" id="ARBA00023150"/>
    </source>
</evidence>
<sequence>MAQRLTSRTPITRVYRDTTAARAESTVAPHTDEVSTSERVDTLAVEEPLQIRIDGRDFVTTMRTPGNDFELVHGLLHAEGIISRASDVATMRYCGGAVGSDGYNTYNTIDVELRATITSSSLPVRSVATTSACGICGTTSIDDVAKRSSYPISPVRPTPEFILSLPGLLHNNQNAFRRTGGIHAAGAVTHDGNLVVIREDVGRHNAADKVIGAMVMDDQLPAEHMYLVMTSRASFELVQKAVLAGFSGLVAVSAATSLAVELARQTGFFLSGFTRENRFNLYNGSLEGID</sequence>
<feature type="binding site" evidence="3">
    <location>
        <begin position="273"/>
        <end position="278"/>
    </location>
    <ligand>
        <name>Mo-bis(molybdopterin guanine dinucleotide)</name>
        <dbReference type="ChEBI" id="CHEBI:60539"/>
    </ligand>
</feature>
<feature type="active site" description="Cysteine persulfide intermediate" evidence="3">
    <location>
        <position position="133"/>
    </location>
</feature>
<evidence type="ECO:0000256" key="1">
    <source>
        <dbReference type="ARBA" id="ARBA00022490"/>
    </source>
</evidence>
<reference evidence="4" key="1">
    <citation type="submission" date="2023-05" db="EMBL/GenBank/DDBJ databases">
        <title>Metabolic capabilities are highly conserved among human nasal-associated Corynebacterium species in pangenomic analyses.</title>
        <authorList>
            <person name="Tran T.H."/>
            <person name="Roberts A.Q."/>
            <person name="Escapa I.F."/>
            <person name="Gao W."/>
            <person name="Conlan S."/>
            <person name="Kong H."/>
            <person name="Segre J.A."/>
            <person name="Kelly M.S."/>
            <person name="Lemon K.P."/>
        </authorList>
    </citation>
    <scope>NUCLEOTIDE SEQUENCE</scope>
    <source>
        <strain evidence="4">KPL2654</strain>
    </source>
</reference>
<name>A0AAP4BSJ8_9CORY</name>
<dbReference type="Gene3D" id="3.40.140.10">
    <property type="entry name" value="Cytidine Deaminase, domain 2"/>
    <property type="match status" value="1"/>
</dbReference>
<dbReference type="GO" id="GO:0006777">
    <property type="term" value="P:Mo-molybdopterin cofactor biosynthetic process"/>
    <property type="evidence" value="ECO:0007669"/>
    <property type="project" value="UniProtKB-UniRule"/>
</dbReference>
<dbReference type="Gene3D" id="3.10.20.10">
    <property type="match status" value="1"/>
</dbReference>
<dbReference type="GO" id="GO:0016783">
    <property type="term" value="F:sulfurtransferase activity"/>
    <property type="evidence" value="ECO:0007669"/>
    <property type="project" value="InterPro"/>
</dbReference>
<comment type="similarity">
    <text evidence="3">Belongs to the FdhD family.</text>
</comment>
<dbReference type="PANTHER" id="PTHR30592:SF1">
    <property type="entry name" value="SULFUR CARRIER PROTEIN FDHD"/>
    <property type="match status" value="1"/>
</dbReference>
<accession>A0AAP4BSJ8</accession>
<dbReference type="RefSeq" id="WP_018119995.1">
    <property type="nucleotide sequence ID" value="NZ_CBCRTU010000002.1"/>
</dbReference>
<evidence type="ECO:0000313" key="4">
    <source>
        <dbReference type="EMBL" id="MDK4325620.1"/>
    </source>
</evidence>
<comment type="function">
    <text evidence="3">Required for formate dehydrogenase (FDH) activity. Acts as a sulfur carrier protein that transfers sulfur from IscS to the molybdenum cofactor prior to its insertion into FDH.</text>
</comment>
<proteinExistence type="inferred from homology"/>
<dbReference type="HAMAP" id="MF_00187">
    <property type="entry name" value="FdhD"/>
    <property type="match status" value="1"/>
</dbReference>
<dbReference type="NCBIfam" id="NF001943">
    <property type="entry name" value="PRK00724.1-2"/>
    <property type="match status" value="1"/>
</dbReference>
<comment type="subcellular location">
    <subcellularLocation>
        <location evidence="3">Cytoplasm</location>
    </subcellularLocation>
</comment>
<dbReference type="Proteomes" id="UP001226160">
    <property type="component" value="Unassembled WGS sequence"/>
</dbReference>
<dbReference type="EMBL" id="JASNVP010000003">
    <property type="protein sequence ID" value="MDK4325620.1"/>
    <property type="molecule type" value="Genomic_DNA"/>
</dbReference>
<dbReference type="GO" id="GO:0005737">
    <property type="term" value="C:cytoplasm"/>
    <property type="evidence" value="ECO:0007669"/>
    <property type="project" value="UniProtKB-SubCell"/>
</dbReference>
<protein>
    <recommendedName>
        <fullName evidence="3">Sulfur carrier protein FdhD</fullName>
    </recommendedName>
</protein>
<organism evidence="4 5">
    <name type="scientific">Corynebacterium propinquum</name>
    <dbReference type="NCBI Taxonomy" id="43769"/>
    <lineage>
        <taxon>Bacteria</taxon>
        <taxon>Bacillati</taxon>
        <taxon>Actinomycetota</taxon>
        <taxon>Actinomycetes</taxon>
        <taxon>Mycobacteriales</taxon>
        <taxon>Corynebacteriaceae</taxon>
        <taxon>Corynebacterium</taxon>
    </lineage>
</organism>